<organism evidence="1 2">
    <name type="scientific">Nocardia jinanensis</name>
    <dbReference type="NCBI Taxonomy" id="382504"/>
    <lineage>
        <taxon>Bacteria</taxon>
        <taxon>Bacillati</taxon>
        <taxon>Actinomycetota</taxon>
        <taxon>Actinomycetes</taxon>
        <taxon>Mycobacteriales</taxon>
        <taxon>Nocardiaceae</taxon>
        <taxon>Nocardia</taxon>
    </lineage>
</organism>
<dbReference type="InterPro" id="IPR023393">
    <property type="entry name" value="START-like_dom_sf"/>
</dbReference>
<comment type="caution">
    <text evidence="1">The sequence shown here is derived from an EMBL/GenBank/DDBJ whole genome shotgun (WGS) entry which is preliminary data.</text>
</comment>
<evidence type="ECO:0000313" key="1">
    <source>
        <dbReference type="EMBL" id="GGL17302.1"/>
    </source>
</evidence>
<reference evidence="1" key="2">
    <citation type="submission" date="2020-09" db="EMBL/GenBank/DDBJ databases">
        <authorList>
            <person name="Sun Q."/>
            <person name="Zhou Y."/>
        </authorList>
    </citation>
    <scope>NUCLEOTIDE SEQUENCE</scope>
    <source>
        <strain evidence="1">CGMCC 4.3508</strain>
    </source>
</reference>
<name>A0A917VTW2_9NOCA</name>
<dbReference type="RefSeq" id="WP_058856021.1">
    <property type="nucleotide sequence ID" value="NZ_BMMH01000006.1"/>
</dbReference>
<dbReference type="SUPFAM" id="SSF55961">
    <property type="entry name" value="Bet v1-like"/>
    <property type="match status" value="1"/>
</dbReference>
<dbReference type="Proteomes" id="UP000638263">
    <property type="component" value="Unassembled WGS sequence"/>
</dbReference>
<evidence type="ECO:0000313" key="2">
    <source>
        <dbReference type="Proteomes" id="UP000638263"/>
    </source>
</evidence>
<proteinExistence type="predicted"/>
<accession>A0A917VTW2</accession>
<protein>
    <submittedName>
        <fullName evidence="1">Uncharacterized protein</fullName>
    </submittedName>
</protein>
<reference evidence="1" key="1">
    <citation type="journal article" date="2014" name="Int. J. Syst. Evol. Microbiol.">
        <title>Complete genome sequence of Corynebacterium casei LMG S-19264T (=DSM 44701T), isolated from a smear-ripened cheese.</title>
        <authorList>
            <consortium name="US DOE Joint Genome Institute (JGI-PGF)"/>
            <person name="Walter F."/>
            <person name="Albersmeier A."/>
            <person name="Kalinowski J."/>
            <person name="Ruckert C."/>
        </authorList>
    </citation>
    <scope>NUCLEOTIDE SEQUENCE</scope>
    <source>
        <strain evidence="1">CGMCC 4.3508</strain>
    </source>
</reference>
<keyword evidence="2" id="KW-1185">Reference proteome</keyword>
<dbReference type="Gene3D" id="3.30.530.20">
    <property type="match status" value="1"/>
</dbReference>
<gene>
    <name evidence="1" type="ORF">GCM10011588_34970</name>
</gene>
<dbReference type="EMBL" id="BMMH01000006">
    <property type="protein sequence ID" value="GGL17302.1"/>
    <property type="molecule type" value="Genomic_DNA"/>
</dbReference>
<sequence>MHYLDKVKQELVTLAGKAAGSVSGGSTSQTLTMRCPRAAAAQFWRDAENLSRVFSGIAEVRSTAPDRYEWAVRRDGHELINWESVLVAEEDGLRFVDATDTDLVQVELGFADAPHELGTEVRMSAQAPLPEQLSGMAIFTVLYRARALLQTGEVPTLEQNPSARRRPTEEE</sequence>
<dbReference type="AlphaFoldDB" id="A0A917VTW2"/>